<name>A0ABZ2XX49_9RHOB</name>
<dbReference type="Proteomes" id="UP001623232">
    <property type="component" value="Chromosome"/>
</dbReference>
<dbReference type="Pfam" id="PF06945">
    <property type="entry name" value="DUF1289"/>
    <property type="match status" value="1"/>
</dbReference>
<dbReference type="RefSeq" id="WP_406649633.1">
    <property type="nucleotide sequence ID" value="NZ_CP123584.1"/>
</dbReference>
<evidence type="ECO:0000313" key="3">
    <source>
        <dbReference type="Proteomes" id="UP001623232"/>
    </source>
</evidence>
<sequence length="76" mass="8657">MNTPVWKRNEIDSPCVDICVVHPKERICTGCFRTIDEITSWSKMSPEERASIMAELPTRAPLLKKRRGGRSARTAQ</sequence>
<dbReference type="EMBL" id="CP123584">
    <property type="protein sequence ID" value="WZK90676.1"/>
    <property type="molecule type" value="Genomic_DNA"/>
</dbReference>
<protein>
    <submittedName>
        <fullName evidence="2">DUF1289 domain-containing protein</fullName>
    </submittedName>
</protein>
<feature type="region of interest" description="Disordered" evidence="1">
    <location>
        <begin position="57"/>
        <end position="76"/>
    </location>
</feature>
<accession>A0ABZ2XX49</accession>
<gene>
    <name evidence="2" type="ORF">QEZ52_09055</name>
</gene>
<evidence type="ECO:0000256" key="1">
    <source>
        <dbReference type="SAM" id="MobiDB-lite"/>
    </source>
</evidence>
<dbReference type="PANTHER" id="PTHR35175:SF2">
    <property type="entry name" value="DUF1289 DOMAIN-CONTAINING PROTEIN"/>
    <property type="match status" value="1"/>
</dbReference>
<dbReference type="InterPro" id="IPR010710">
    <property type="entry name" value="DUF1289"/>
</dbReference>
<reference evidence="2 3" key="1">
    <citation type="submission" date="2023-04" db="EMBL/GenBank/DDBJ databases">
        <title>Complete genome sequence of Alisedimentitalea scapharcae.</title>
        <authorList>
            <person name="Rong J.-C."/>
            <person name="Yi M.-L."/>
            <person name="Zhao Q."/>
        </authorList>
    </citation>
    <scope>NUCLEOTIDE SEQUENCE [LARGE SCALE GENOMIC DNA]</scope>
    <source>
        <strain evidence="2 3">KCTC 42119</strain>
    </source>
</reference>
<evidence type="ECO:0000313" key="2">
    <source>
        <dbReference type="EMBL" id="WZK90676.1"/>
    </source>
</evidence>
<organism evidence="2 3">
    <name type="scientific">Aliisedimentitalea scapharcae</name>
    <dbReference type="NCBI Taxonomy" id="1524259"/>
    <lineage>
        <taxon>Bacteria</taxon>
        <taxon>Pseudomonadati</taxon>
        <taxon>Pseudomonadota</taxon>
        <taxon>Alphaproteobacteria</taxon>
        <taxon>Rhodobacterales</taxon>
        <taxon>Roseobacteraceae</taxon>
        <taxon>Aliisedimentitalea</taxon>
    </lineage>
</organism>
<keyword evidence="3" id="KW-1185">Reference proteome</keyword>
<proteinExistence type="predicted"/>
<dbReference type="PANTHER" id="PTHR35175">
    <property type="entry name" value="DUF1289 DOMAIN-CONTAINING PROTEIN"/>
    <property type="match status" value="1"/>
</dbReference>